<dbReference type="AlphaFoldDB" id="A0A9W9IGI5"/>
<name>A0A9W9IGI5_9EURO</name>
<reference evidence="1" key="1">
    <citation type="submission" date="2022-11" db="EMBL/GenBank/DDBJ databases">
        <authorList>
            <person name="Petersen C."/>
        </authorList>
    </citation>
    <scope>NUCLEOTIDE SEQUENCE</scope>
    <source>
        <strain evidence="1">IBT 21917</strain>
    </source>
</reference>
<gene>
    <name evidence="1" type="ORF">N7492_005815</name>
</gene>
<sequence length="73" mass="7979">MDTINSIAMFPVEIIEKILFTMPTIQTLVSAILAGPILYHTFKGYEDKILIAVLRNDLGSKVLGLALATELST</sequence>
<comment type="caution">
    <text evidence="1">The sequence shown here is derived from an EMBL/GenBank/DDBJ whole genome shotgun (WGS) entry which is preliminary data.</text>
</comment>
<evidence type="ECO:0000313" key="2">
    <source>
        <dbReference type="Proteomes" id="UP001146351"/>
    </source>
</evidence>
<proteinExistence type="predicted"/>
<reference evidence="1" key="2">
    <citation type="journal article" date="2023" name="IMA Fungus">
        <title>Comparative genomic study of the Penicillium genus elucidates a diverse pangenome and 15 lateral gene transfer events.</title>
        <authorList>
            <person name="Petersen C."/>
            <person name="Sorensen T."/>
            <person name="Nielsen M.R."/>
            <person name="Sondergaard T.E."/>
            <person name="Sorensen J.L."/>
            <person name="Fitzpatrick D.A."/>
            <person name="Frisvad J.C."/>
            <person name="Nielsen K.L."/>
        </authorList>
    </citation>
    <scope>NUCLEOTIDE SEQUENCE</scope>
    <source>
        <strain evidence="1">IBT 21917</strain>
    </source>
</reference>
<keyword evidence="2" id="KW-1185">Reference proteome</keyword>
<accession>A0A9W9IGI5</accession>
<protein>
    <submittedName>
        <fullName evidence="1">Uncharacterized protein</fullName>
    </submittedName>
</protein>
<evidence type="ECO:0000313" key="1">
    <source>
        <dbReference type="EMBL" id="KAJ5173222.1"/>
    </source>
</evidence>
<dbReference type="EMBL" id="JAPQKO010000003">
    <property type="protein sequence ID" value="KAJ5173222.1"/>
    <property type="molecule type" value="Genomic_DNA"/>
</dbReference>
<organism evidence="1 2">
    <name type="scientific">Penicillium capsulatum</name>
    <dbReference type="NCBI Taxonomy" id="69766"/>
    <lineage>
        <taxon>Eukaryota</taxon>
        <taxon>Fungi</taxon>
        <taxon>Dikarya</taxon>
        <taxon>Ascomycota</taxon>
        <taxon>Pezizomycotina</taxon>
        <taxon>Eurotiomycetes</taxon>
        <taxon>Eurotiomycetidae</taxon>
        <taxon>Eurotiales</taxon>
        <taxon>Aspergillaceae</taxon>
        <taxon>Penicillium</taxon>
    </lineage>
</organism>
<dbReference type="Proteomes" id="UP001146351">
    <property type="component" value="Unassembled WGS sequence"/>
</dbReference>